<evidence type="ECO:0000256" key="1">
    <source>
        <dbReference type="SAM" id="Phobius"/>
    </source>
</evidence>
<comment type="caution">
    <text evidence="3">The sequence shown here is derived from an EMBL/GenBank/DDBJ whole genome shotgun (WGS) entry which is preliminary data.</text>
</comment>
<protein>
    <submittedName>
        <fullName evidence="3">Uncharacterized protein</fullName>
    </submittedName>
</protein>
<feature type="transmembrane region" description="Helical" evidence="1">
    <location>
        <begin position="117"/>
        <end position="136"/>
    </location>
</feature>
<dbReference type="OrthoDB" id="2142503at2759"/>
<reference evidence="3 4" key="1">
    <citation type="submission" date="2019-07" db="EMBL/GenBank/DDBJ databases">
        <title>Rhodotorula toruloides NBRC10032 genome sequencing.</title>
        <authorList>
            <person name="Shida Y."/>
            <person name="Takaku H."/>
            <person name="Ogasawara W."/>
            <person name="Mori K."/>
        </authorList>
    </citation>
    <scope>NUCLEOTIDE SEQUENCE [LARGE SCALE GENOMIC DNA]</scope>
    <source>
        <strain evidence="3 4">NBRC10032</strain>
    </source>
</reference>
<feature type="signal peptide" evidence="2">
    <location>
        <begin position="1"/>
        <end position="31"/>
    </location>
</feature>
<organism evidence="3 4">
    <name type="scientific">Rhodotorula toruloides</name>
    <name type="common">Yeast</name>
    <name type="synonym">Rhodosporidium toruloides</name>
    <dbReference type="NCBI Taxonomy" id="5286"/>
    <lineage>
        <taxon>Eukaryota</taxon>
        <taxon>Fungi</taxon>
        <taxon>Dikarya</taxon>
        <taxon>Basidiomycota</taxon>
        <taxon>Pucciniomycotina</taxon>
        <taxon>Microbotryomycetes</taxon>
        <taxon>Sporidiobolales</taxon>
        <taxon>Sporidiobolaceae</taxon>
        <taxon>Rhodotorula</taxon>
    </lineage>
</organism>
<name>A0A511K6R4_RHOTO</name>
<dbReference type="PANTHER" id="PTHR36854:SF1">
    <property type="entry name" value="TRANSMEMBRANE PROTEIN"/>
    <property type="match status" value="1"/>
</dbReference>
<evidence type="ECO:0000313" key="3">
    <source>
        <dbReference type="EMBL" id="GEM06039.1"/>
    </source>
</evidence>
<evidence type="ECO:0000256" key="2">
    <source>
        <dbReference type="SAM" id="SignalP"/>
    </source>
</evidence>
<keyword evidence="1" id="KW-0472">Membrane</keyword>
<feature type="chain" id="PRO_5022169851" evidence="2">
    <location>
        <begin position="32"/>
        <end position="181"/>
    </location>
</feature>
<dbReference type="PANTHER" id="PTHR36854">
    <property type="entry name" value="CHROMOSOME 9, WHOLE GENOME SHOTGUN SEQUENCE"/>
    <property type="match status" value="1"/>
</dbReference>
<keyword evidence="2" id="KW-0732">Signal</keyword>
<sequence length="181" mass="19294">MPGMFMARSPRPASLALLALTLLLTFAPVLAIPSLSSASTGMSYCKCVCFGNATIIPLYRPAIPSNPCLSCTRQFCLDQKLAACVGAQNPEEDPDTATGEGGDVEARCFQRDSPKSHFIVISFLVITSTLLVLAVLKQYGLDLQAVFARSGLKGIAAESLDYLTHLVNRRRGTTSYSSVSG</sequence>
<proteinExistence type="predicted"/>
<evidence type="ECO:0000313" key="4">
    <source>
        <dbReference type="Proteomes" id="UP000321518"/>
    </source>
</evidence>
<accession>A0A511K6R4</accession>
<dbReference type="Proteomes" id="UP000321518">
    <property type="component" value="Unassembled WGS sequence"/>
</dbReference>
<keyword evidence="1" id="KW-1133">Transmembrane helix</keyword>
<keyword evidence="1" id="KW-0812">Transmembrane</keyword>
<dbReference type="EMBL" id="BJWK01000001">
    <property type="protein sequence ID" value="GEM06039.1"/>
    <property type="molecule type" value="Genomic_DNA"/>
</dbReference>
<dbReference type="AlphaFoldDB" id="A0A511K6R4"/>
<gene>
    <name evidence="3" type="ORF">Rt10032_c01g0056</name>
</gene>